<keyword evidence="5" id="KW-0472">Membrane</keyword>
<dbReference type="PANTHER" id="PTHR33931">
    <property type="entry name" value="HOLIN-LIKE PROTEIN CIDA-RELATED"/>
    <property type="match status" value="1"/>
</dbReference>
<organism evidence="6 7">
    <name type="scientific">Sphingomonas desiccabilis</name>
    <dbReference type="NCBI Taxonomy" id="429134"/>
    <lineage>
        <taxon>Bacteria</taxon>
        <taxon>Pseudomonadati</taxon>
        <taxon>Pseudomonadota</taxon>
        <taxon>Alphaproteobacteria</taxon>
        <taxon>Sphingomonadales</taxon>
        <taxon>Sphingomonadaceae</taxon>
        <taxon>Sphingomonas</taxon>
    </lineage>
</organism>
<protein>
    <submittedName>
        <fullName evidence="6">CidA/LrgA family protein</fullName>
    </submittedName>
</protein>
<keyword evidence="7" id="KW-1185">Reference proteome</keyword>
<evidence type="ECO:0000256" key="4">
    <source>
        <dbReference type="ARBA" id="ARBA00022989"/>
    </source>
</evidence>
<evidence type="ECO:0000256" key="1">
    <source>
        <dbReference type="ARBA" id="ARBA00004651"/>
    </source>
</evidence>
<dbReference type="OrthoDB" id="385012at2"/>
<dbReference type="AlphaFoldDB" id="A0A4Q2IKZ9"/>
<dbReference type="EMBL" id="SDPT01000004">
    <property type="protein sequence ID" value="RXZ29928.1"/>
    <property type="molecule type" value="Genomic_DNA"/>
</dbReference>
<keyword evidence="3" id="KW-0812">Transmembrane</keyword>
<proteinExistence type="predicted"/>
<gene>
    <name evidence="6" type="ORF">EO081_16440</name>
</gene>
<evidence type="ECO:0000256" key="3">
    <source>
        <dbReference type="ARBA" id="ARBA00022692"/>
    </source>
</evidence>
<accession>A0A4Q2IKZ9</accession>
<evidence type="ECO:0000256" key="5">
    <source>
        <dbReference type="ARBA" id="ARBA00023136"/>
    </source>
</evidence>
<name>A0A4Q2IKZ9_9SPHN</name>
<dbReference type="InterPro" id="IPR005538">
    <property type="entry name" value="LrgA/CidA"/>
</dbReference>
<evidence type="ECO:0000313" key="6">
    <source>
        <dbReference type="EMBL" id="RXZ29928.1"/>
    </source>
</evidence>
<comment type="subcellular location">
    <subcellularLocation>
        <location evidence="1">Cell membrane</location>
        <topology evidence="1">Multi-pass membrane protein</topology>
    </subcellularLocation>
</comment>
<dbReference type="Pfam" id="PF03788">
    <property type="entry name" value="LrgA"/>
    <property type="match status" value="1"/>
</dbReference>
<evidence type="ECO:0000256" key="2">
    <source>
        <dbReference type="ARBA" id="ARBA00022475"/>
    </source>
</evidence>
<dbReference type="Proteomes" id="UP000292347">
    <property type="component" value="Unassembled WGS sequence"/>
</dbReference>
<dbReference type="PANTHER" id="PTHR33931:SF2">
    <property type="entry name" value="HOLIN-LIKE PROTEIN CIDA"/>
    <property type="match status" value="1"/>
</dbReference>
<keyword evidence="4" id="KW-1133">Transmembrane helix</keyword>
<dbReference type="GO" id="GO:0005886">
    <property type="term" value="C:plasma membrane"/>
    <property type="evidence" value="ECO:0007669"/>
    <property type="project" value="UniProtKB-SubCell"/>
</dbReference>
<reference evidence="6 7" key="1">
    <citation type="submission" date="2019-01" db="EMBL/GenBank/DDBJ databases">
        <title>Sphingomonas mucosissima sp. nov. and Sphingomonas desiccabilis sp. nov., from biological soil crusts in the Colorado Plateau, USA.</title>
        <authorList>
            <person name="Zhu D."/>
        </authorList>
    </citation>
    <scope>NUCLEOTIDE SEQUENCE [LARGE SCALE GENOMIC DNA]</scope>
    <source>
        <strain evidence="6 7">CP1D</strain>
    </source>
</reference>
<dbReference type="RefSeq" id="WP_129343516.1">
    <property type="nucleotide sequence ID" value="NZ_JACIDD010000004.1"/>
</dbReference>
<comment type="caution">
    <text evidence="6">The sequence shown here is derived from an EMBL/GenBank/DDBJ whole genome shotgun (WGS) entry which is preliminary data.</text>
</comment>
<keyword evidence="2" id="KW-1003">Cell membrane</keyword>
<sequence>MIAAIALLLFCQLLGEALNRGLGVPLPGPVLGMFLLFAWLKLRPGERVELKAVATWLIGHFAVLFVPATMGLIDEGPALARDGVGIVVACVVATLLTIAVTAFVFRWVSARDEIAA</sequence>
<evidence type="ECO:0000313" key="7">
    <source>
        <dbReference type="Proteomes" id="UP000292347"/>
    </source>
</evidence>